<reference evidence="2 3" key="1">
    <citation type="submission" date="2020-11" db="EMBL/GenBank/DDBJ databases">
        <authorList>
            <person name="Sun Q."/>
        </authorList>
    </citation>
    <scope>NUCLEOTIDE SEQUENCE [LARGE SCALE GENOMIC DNA]</scope>
    <source>
        <strain evidence="2 3">P8398</strain>
    </source>
</reference>
<dbReference type="InterPro" id="IPR012337">
    <property type="entry name" value="RNaseH-like_sf"/>
</dbReference>
<dbReference type="InterPro" id="IPR038215">
    <property type="entry name" value="TN5-like_N_sf"/>
</dbReference>
<evidence type="ECO:0000313" key="3">
    <source>
        <dbReference type="Proteomes" id="UP000662888"/>
    </source>
</evidence>
<sequence>MKVTQQWTEQELGARDLGDASLDKKAKKLMERLAADPTASIPEACDTWSETCAAYRWHHRVSLSTWGATIGVRPSAEKNGEELDFPSNLPFNMNGITVRKALKSNLLGVPTGGVPCAYRPIMRLRTGPSNSSSFCALPRAVYTQRKKPAHGAPGRVLAMGVLQHVVEKRKVPLGDRRVHFRCSWPRRNSTSAGYAGITSVPPLASSRSSRFR</sequence>
<protein>
    <submittedName>
        <fullName evidence="2">Transposase</fullName>
    </submittedName>
</protein>
<proteinExistence type="predicted"/>
<dbReference type="SUPFAM" id="SSF53098">
    <property type="entry name" value="Ribonuclease H-like"/>
    <property type="match status" value="1"/>
</dbReference>
<organism evidence="2 3">
    <name type="scientific">Massilia antarctica</name>
    <dbReference type="NCBI Taxonomy" id="2765360"/>
    <lineage>
        <taxon>Bacteria</taxon>
        <taxon>Pseudomonadati</taxon>
        <taxon>Pseudomonadota</taxon>
        <taxon>Betaproteobacteria</taxon>
        <taxon>Burkholderiales</taxon>
        <taxon>Oxalobacteraceae</taxon>
        <taxon>Telluria group</taxon>
        <taxon>Massilia</taxon>
    </lineage>
</organism>
<dbReference type="Pfam" id="PF14706">
    <property type="entry name" value="Tnp_DNA_bind"/>
    <property type="match status" value="1"/>
</dbReference>
<evidence type="ECO:0000313" key="2">
    <source>
        <dbReference type="EMBL" id="QPI47484.1"/>
    </source>
</evidence>
<dbReference type="EMBL" id="CP065053">
    <property type="protein sequence ID" value="QPI47484.1"/>
    <property type="molecule type" value="Genomic_DNA"/>
</dbReference>
<dbReference type="InterPro" id="IPR014735">
    <property type="entry name" value="Transposase_Tn5-like_N"/>
</dbReference>
<dbReference type="Proteomes" id="UP000662888">
    <property type="component" value="Chromosome"/>
</dbReference>
<name>A0AA48W9M8_9BURK</name>
<gene>
    <name evidence="2" type="ORF">IV454_17910</name>
</gene>
<accession>A0AA48W9M8</accession>
<evidence type="ECO:0000259" key="1">
    <source>
        <dbReference type="Pfam" id="PF14706"/>
    </source>
</evidence>
<dbReference type="Gene3D" id="1.10.246.40">
    <property type="entry name" value="Tn5 transposase, domain 1"/>
    <property type="match status" value="1"/>
</dbReference>
<feature type="domain" description="Transposase Tn5-like N-terminal" evidence="1">
    <location>
        <begin position="5"/>
        <end position="57"/>
    </location>
</feature>
<keyword evidence="3" id="KW-1185">Reference proteome</keyword>